<protein>
    <recommendedName>
        <fullName evidence="8">DNA-directed RNA polymerase</fullName>
    </recommendedName>
</protein>
<proteinExistence type="predicted"/>
<evidence type="ECO:0000256" key="4">
    <source>
        <dbReference type="ARBA" id="ARBA00022842"/>
    </source>
</evidence>
<evidence type="ECO:0000313" key="7">
    <source>
        <dbReference type="Proteomes" id="UP000631114"/>
    </source>
</evidence>
<dbReference type="Gene3D" id="1.10.150.390">
    <property type="match status" value="1"/>
</dbReference>
<organism evidence="6 7">
    <name type="scientific">Coptis chinensis</name>
    <dbReference type="NCBI Taxonomy" id="261450"/>
    <lineage>
        <taxon>Eukaryota</taxon>
        <taxon>Viridiplantae</taxon>
        <taxon>Streptophyta</taxon>
        <taxon>Embryophyta</taxon>
        <taxon>Tracheophyta</taxon>
        <taxon>Spermatophyta</taxon>
        <taxon>Magnoliopsida</taxon>
        <taxon>Ranunculales</taxon>
        <taxon>Ranunculaceae</taxon>
        <taxon>Coptidoideae</taxon>
        <taxon>Coptis</taxon>
    </lineage>
</organism>
<evidence type="ECO:0000313" key="6">
    <source>
        <dbReference type="EMBL" id="KAF9603481.1"/>
    </source>
</evidence>
<dbReference type="EMBL" id="JADFTS010000006">
    <property type="protein sequence ID" value="KAF9603481.1"/>
    <property type="molecule type" value="Genomic_DNA"/>
</dbReference>
<gene>
    <name evidence="6" type="ORF">IFM89_036754</name>
</gene>
<evidence type="ECO:0000256" key="3">
    <source>
        <dbReference type="ARBA" id="ARBA00022833"/>
    </source>
</evidence>
<evidence type="ECO:0000256" key="2">
    <source>
        <dbReference type="ARBA" id="ARBA00022723"/>
    </source>
</evidence>
<comment type="subcellular location">
    <subcellularLocation>
        <location evidence="1">Nucleus</location>
    </subcellularLocation>
</comment>
<dbReference type="GO" id="GO:0046872">
    <property type="term" value="F:metal ion binding"/>
    <property type="evidence" value="ECO:0007669"/>
    <property type="project" value="UniProtKB-KW"/>
</dbReference>
<reference evidence="6 7" key="1">
    <citation type="submission" date="2020-10" db="EMBL/GenBank/DDBJ databases">
        <title>The Coptis chinensis genome and diversification of protoberbering-type alkaloids.</title>
        <authorList>
            <person name="Wang B."/>
            <person name="Shu S."/>
            <person name="Song C."/>
            <person name="Liu Y."/>
        </authorList>
    </citation>
    <scope>NUCLEOTIDE SEQUENCE [LARGE SCALE GENOMIC DNA]</scope>
    <source>
        <strain evidence="6">HL-2020</strain>
        <tissue evidence="6">Leaf</tissue>
    </source>
</reference>
<dbReference type="OrthoDB" id="270392at2759"/>
<dbReference type="Proteomes" id="UP000631114">
    <property type="component" value="Unassembled WGS sequence"/>
</dbReference>
<keyword evidence="2" id="KW-0479">Metal-binding</keyword>
<dbReference type="FunFam" id="1.10.150.390:FF:000001">
    <property type="entry name" value="DNA-directed RNA polymerase subunit"/>
    <property type="match status" value="1"/>
</dbReference>
<keyword evidence="5" id="KW-0539">Nucleus</keyword>
<evidence type="ECO:0000256" key="1">
    <source>
        <dbReference type="ARBA" id="ARBA00004123"/>
    </source>
</evidence>
<keyword evidence="7" id="KW-1185">Reference proteome</keyword>
<dbReference type="SUPFAM" id="SSF64484">
    <property type="entry name" value="beta and beta-prime subunits of DNA dependent RNA-polymerase"/>
    <property type="match status" value="1"/>
</dbReference>
<evidence type="ECO:0000256" key="5">
    <source>
        <dbReference type="ARBA" id="ARBA00023242"/>
    </source>
</evidence>
<evidence type="ECO:0008006" key="8">
    <source>
        <dbReference type="Google" id="ProtNLM"/>
    </source>
</evidence>
<dbReference type="GO" id="GO:0005634">
    <property type="term" value="C:nucleus"/>
    <property type="evidence" value="ECO:0007669"/>
    <property type="project" value="UniProtKB-SubCell"/>
</dbReference>
<keyword evidence="4" id="KW-0460">Magnesium</keyword>
<accession>A0A835HPN5</accession>
<keyword evidence="3" id="KW-0862">Zinc</keyword>
<comment type="caution">
    <text evidence="6">The sequence shown here is derived from an EMBL/GenBank/DDBJ whole genome shotgun (WGS) entry which is preliminary data.</text>
</comment>
<sequence length="176" mass="18734">MGCLFEETVDILLGAAVYAETDHLRGVTENIMLGQLAPIGTGDCALYLNDQMLLISVDLQLPSYFEGGGFDFSVTPSSPVTITPYHTSFPDYSLSPNVHSSPSTTANFSPYVGGMGLSGTSYSAWSPLSSGYNSSYRGYIPTTPSYRPSSLGNDPYLVAVQIPQCIVHILLAGEAC</sequence>
<dbReference type="AlphaFoldDB" id="A0A835HPN5"/>
<name>A0A835HPN5_9MAGN</name>